<evidence type="ECO:0000259" key="6">
    <source>
        <dbReference type="Pfam" id="PF01266"/>
    </source>
</evidence>
<evidence type="ECO:0000256" key="3">
    <source>
        <dbReference type="ARBA" id="ARBA00022630"/>
    </source>
</evidence>
<dbReference type="GO" id="GO:0050660">
    <property type="term" value="F:flavin adenine dinucleotide binding"/>
    <property type="evidence" value="ECO:0007669"/>
    <property type="project" value="InterPro"/>
</dbReference>
<keyword evidence="4" id="KW-0274">FAD</keyword>
<comment type="cofactor">
    <cofactor evidence="1">
        <name>FAD</name>
        <dbReference type="ChEBI" id="CHEBI:57692"/>
    </cofactor>
</comment>
<keyword evidence="3" id="KW-0285">Flavoprotein</keyword>
<dbReference type="AlphaFoldDB" id="A0A6A5TLM9"/>
<dbReference type="PANTHER" id="PTHR10961">
    <property type="entry name" value="PEROXISOMAL SARCOSINE OXIDASE"/>
    <property type="match status" value="1"/>
</dbReference>
<reference evidence="7" key="1">
    <citation type="journal article" date="2020" name="Stud. Mycol.">
        <title>101 Dothideomycetes genomes: a test case for predicting lifestyles and emergence of pathogens.</title>
        <authorList>
            <person name="Haridas S."/>
            <person name="Albert R."/>
            <person name="Binder M."/>
            <person name="Bloem J."/>
            <person name="Labutti K."/>
            <person name="Salamov A."/>
            <person name="Andreopoulos B."/>
            <person name="Baker S."/>
            <person name="Barry K."/>
            <person name="Bills G."/>
            <person name="Bluhm B."/>
            <person name="Cannon C."/>
            <person name="Castanera R."/>
            <person name="Culley D."/>
            <person name="Daum C."/>
            <person name="Ezra D."/>
            <person name="Gonzalez J."/>
            <person name="Henrissat B."/>
            <person name="Kuo A."/>
            <person name="Liang C."/>
            <person name="Lipzen A."/>
            <person name="Lutzoni F."/>
            <person name="Magnuson J."/>
            <person name="Mondo S."/>
            <person name="Nolan M."/>
            <person name="Ohm R."/>
            <person name="Pangilinan J."/>
            <person name="Park H.-J."/>
            <person name="Ramirez L."/>
            <person name="Alfaro M."/>
            <person name="Sun H."/>
            <person name="Tritt A."/>
            <person name="Yoshinaga Y."/>
            <person name="Zwiers L.-H."/>
            <person name="Turgeon B."/>
            <person name="Goodwin S."/>
            <person name="Spatafora J."/>
            <person name="Crous P."/>
            <person name="Grigoriev I."/>
        </authorList>
    </citation>
    <scope>NUCLEOTIDE SEQUENCE</scope>
    <source>
        <strain evidence="7">CBS 675.92</strain>
    </source>
</reference>
<keyword evidence="8" id="KW-1185">Reference proteome</keyword>
<accession>A0A6A5TLM9</accession>
<comment type="similarity">
    <text evidence="2">Belongs to the MSOX/MTOX family.</text>
</comment>
<dbReference type="EMBL" id="ML977006">
    <property type="protein sequence ID" value="KAF1953104.1"/>
    <property type="molecule type" value="Genomic_DNA"/>
</dbReference>
<gene>
    <name evidence="7" type="ORF">CC80DRAFT_551807</name>
</gene>
<dbReference type="SUPFAM" id="SSF51905">
    <property type="entry name" value="FAD/NAD(P)-binding domain"/>
    <property type="match status" value="1"/>
</dbReference>
<dbReference type="InterPro" id="IPR036188">
    <property type="entry name" value="FAD/NAD-bd_sf"/>
</dbReference>
<dbReference type="Pfam" id="PF01266">
    <property type="entry name" value="DAO"/>
    <property type="match status" value="1"/>
</dbReference>
<dbReference type="Gene3D" id="3.30.9.10">
    <property type="entry name" value="D-Amino Acid Oxidase, subunit A, domain 2"/>
    <property type="match status" value="1"/>
</dbReference>
<feature type="domain" description="FAD dependent oxidoreductase" evidence="6">
    <location>
        <begin position="29"/>
        <end position="205"/>
    </location>
</feature>
<dbReference type="GO" id="GO:0004657">
    <property type="term" value="F:proline dehydrogenase activity"/>
    <property type="evidence" value="ECO:0007669"/>
    <property type="project" value="TreeGrafter"/>
</dbReference>
<evidence type="ECO:0000256" key="1">
    <source>
        <dbReference type="ARBA" id="ARBA00001974"/>
    </source>
</evidence>
<dbReference type="InterPro" id="IPR006076">
    <property type="entry name" value="FAD-dep_OxRdtase"/>
</dbReference>
<organism evidence="7 8">
    <name type="scientific">Byssothecium circinans</name>
    <dbReference type="NCBI Taxonomy" id="147558"/>
    <lineage>
        <taxon>Eukaryota</taxon>
        <taxon>Fungi</taxon>
        <taxon>Dikarya</taxon>
        <taxon>Ascomycota</taxon>
        <taxon>Pezizomycotina</taxon>
        <taxon>Dothideomycetes</taxon>
        <taxon>Pleosporomycetidae</taxon>
        <taxon>Pleosporales</taxon>
        <taxon>Massarineae</taxon>
        <taxon>Massarinaceae</taxon>
        <taxon>Byssothecium</taxon>
    </lineage>
</organism>
<dbReference type="GO" id="GO:0008115">
    <property type="term" value="F:sarcosine oxidase activity"/>
    <property type="evidence" value="ECO:0007669"/>
    <property type="project" value="TreeGrafter"/>
</dbReference>
<name>A0A6A5TLM9_9PLEO</name>
<evidence type="ECO:0000313" key="7">
    <source>
        <dbReference type="EMBL" id="KAF1953104.1"/>
    </source>
</evidence>
<protein>
    <recommendedName>
        <fullName evidence="6">FAD dependent oxidoreductase domain-containing protein</fullName>
    </recommendedName>
</protein>
<evidence type="ECO:0000256" key="4">
    <source>
        <dbReference type="ARBA" id="ARBA00022827"/>
    </source>
</evidence>
<dbReference type="Proteomes" id="UP000800035">
    <property type="component" value="Unassembled WGS sequence"/>
</dbReference>
<dbReference type="GO" id="GO:0050031">
    <property type="term" value="F:L-pipecolate oxidase activity"/>
    <property type="evidence" value="ECO:0007669"/>
    <property type="project" value="TreeGrafter"/>
</dbReference>
<dbReference type="Gene3D" id="3.50.50.60">
    <property type="entry name" value="FAD/NAD(P)-binding domain"/>
    <property type="match status" value="1"/>
</dbReference>
<evidence type="ECO:0000256" key="5">
    <source>
        <dbReference type="ARBA" id="ARBA00023002"/>
    </source>
</evidence>
<evidence type="ECO:0000256" key="2">
    <source>
        <dbReference type="ARBA" id="ARBA00010989"/>
    </source>
</evidence>
<sequence>MSPSWTVTPDGSSVDISRLCRFDYADPTYLKIAFEAYQKWAQEPKFKDIFEKSAFILASSTAMGQSYIKRTTEALSEVKLPWERLNDATAAKNRFPVASGKLAGNFTGYWDSQAGWADAEKAIHQLRDECIEKGVSFICGRENTVVDFENDPTTGRIRYAHTVTGNKIEGTHFVVAGRAWMLSLVSNYNSTLATGQVLGYMKLTPKETEKYKCLPSYINFSTG</sequence>
<keyword evidence="5" id="KW-0560">Oxidoreductase</keyword>
<dbReference type="PANTHER" id="PTHR10961:SF45">
    <property type="entry name" value="FAD DEPENDENT OXIDOREDUCTASE DOMAIN-CONTAINING PROTEIN-RELATED"/>
    <property type="match status" value="1"/>
</dbReference>
<proteinExistence type="inferred from homology"/>
<evidence type="ECO:0000313" key="8">
    <source>
        <dbReference type="Proteomes" id="UP000800035"/>
    </source>
</evidence>
<dbReference type="OrthoDB" id="2219495at2759"/>
<dbReference type="InterPro" id="IPR045170">
    <property type="entry name" value="MTOX"/>
</dbReference>